<keyword evidence="3" id="KW-0067">ATP-binding</keyword>
<dbReference type="Gene3D" id="3.40.50.300">
    <property type="entry name" value="P-loop containing nucleotide triphosphate hydrolases"/>
    <property type="match status" value="1"/>
</dbReference>
<keyword evidence="2" id="KW-0547">Nucleotide-binding</keyword>
<dbReference type="InterPro" id="IPR027417">
    <property type="entry name" value="P-loop_NTPase"/>
</dbReference>
<dbReference type="EMBL" id="JABBWD010000002">
    <property type="protein sequence ID" value="KAG1783147.1"/>
    <property type="molecule type" value="Genomic_DNA"/>
</dbReference>
<dbReference type="GO" id="GO:0007076">
    <property type="term" value="P:mitotic chromosome condensation"/>
    <property type="evidence" value="ECO:0007669"/>
    <property type="project" value="TreeGrafter"/>
</dbReference>
<dbReference type="PANTHER" id="PTHR18937:SF172">
    <property type="entry name" value="STRUCTURAL MAINTENANCE OF CHROMOSOMES PROTEIN"/>
    <property type="match status" value="1"/>
</dbReference>
<name>A0A9P7A7K8_9AGAM</name>
<dbReference type="Proteomes" id="UP000714275">
    <property type="component" value="Unassembled WGS sequence"/>
</dbReference>
<dbReference type="GO" id="GO:0005524">
    <property type="term" value="F:ATP binding"/>
    <property type="evidence" value="ECO:0007669"/>
    <property type="project" value="UniProtKB-KW"/>
</dbReference>
<organism evidence="6 7">
    <name type="scientific">Suillus placidus</name>
    <dbReference type="NCBI Taxonomy" id="48579"/>
    <lineage>
        <taxon>Eukaryota</taxon>
        <taxon>Fungi</taxon>
        <taxon>Dikarya</taxon>
        <taxon>Basidiomycota</taxon>
        <taxon>Agaricomycotina</taxon>
        <taxon>Agaricomycetes</taxon>
        <taxon>Agaricomycetidae</taxon>
        <taxon>Boletales</taxon>
        <taxon>Suillineae</taxon>
        <taxon>Suillaceae</taxon>
        <taxon>Suillus</taxon>
    </lineage>
</organism>
<keyword evidence="7" id="KW-1185">Reference proteome</keyword>
<comment type="caution">
    <text evidence="6">The sequence shown here is derived from an EMBL/GenBank/DDBJ whole genome shotgun (WGS) entry which is preliminary data.</text>
</comment>
<dbReference type="OrthoDB" id="2682222at2759"/>
<accession>A0A9P7A7K8</accession>
<dbReference type="GO" id="GO:0000796">
    <property type="term" value="C:condensin complex"/>
    <property type="evidence" value="ECO:0007669"/>
    <property type="project" value="TreeGrafter"/>
</dbReference>
<reference evidence="6" key="1">
    <citation type="journal article" date="2020" name="New Phytol.">
        <title>Comparative genomics reveals dynamic genome evolution in host specialist ectomycorrhizal fungi.</title>
        <authorList>
            <person name="Lofgren L.A."/>
            <person name="Nguyen N.H."/>
            <person name="Vilgalys R."/>
            <person name="Ruytinx J."/>
            <person name="Liao H.L."/>
            <person name="Branco S."/>
            <person name="Kuo A."/>
            <person name="LaButti K."/>
            <person name="Lipzen A."/>
            <person name="Andreopoulos W."/>
            <person name="Pangilinan J."/>
            <person name="Riley R."/>
            <person name="Hundley H."/>
            <person name="Na H."/>
            <person name="Barry K."/>
            <person name="Grigoriev I.V."/>
            <person name="Stajich J.E."/>
            <person name="Kennedy P.G."/>
        </authorList>
    </citation>
    <scope>NUCLEOTIDE SEQUENCE</scope>
    <source>
        <strain evidence="6">DOB743</strain>
    </source>
</reference>
<evidence type="ECO:0000313" key="7">
    <source>
        <dbReference type="Proteomes" id="UP000714275"/>
    </source>
</evidence>
<comment type="subcellular location">
    <subcellularLocation>
        <location evidence="1">Nucleus</location>
    </subcellularLocation>
</comment>
<protein>
    <recommendedName>
        <fullName evidence="5">RecF/RecN/SMC N-terminal domain-containing protein</fullName>
    </recommendedName>
</protein>
<evidence type="ECO:0000256" key="2">
    <source>
        <dbReference type="ARBA" id="ARBA00022741"/>
    </source>
</evidence>
<evidence type="ECO:0000256" key="3">
    <source>
        <dbReference type="ARBA" id="ARBA00022840"/>
    </source>
</evidence>
<dbReference type="InterPro" id="IPR003395">
    <property type="entry name" value="RecF/RecN/SMC_N"/>
</dbReference>
<gene>
    <name evidence="6" type="ORF">EV702DRAFT_959412</name>
</gene>
<feature type="non-terminal residue" evidence="6">
    <location>
        <position position="116"/>
    </location>
</feature>
<dbReference type="AlphaFoldDB" id="A0A9P7A7K8"/>
<sequence>KLNTIDVLLFMFGYRTSKMRQGKLSEIIHNSAQYPDLDECSIEVHFLEIIDLSGLNAYSVVPNSSLVVAHTVTKSNNSWYTLNSLSSTYTEVQTLLSSLALMFALHVFKVNPISTP</sequence>
<evidence type="ECO:0000256" key="1">
    <source>
        <dbReference type="ARBA" id="ARBA00004123"/>
    </source>
</evidence>
<evidence type="ECO:0000313" key="6">
    <source>
        <dbReference type="EMBL" id="KAG1783147.1"/>
    </source>
</evidence>
<dbReference type="Pfam" id="PF02463">
    <property type="entry name" value="SMC_N"/>
    <property type="match status" value="1"/>
</dbReference>
<feature type="domain" description="RecF/RecN/SMC N-terminal" evidence="5">
    <location>
        <begin position="1"/>
        <end position="101"/>
    </location>
</feature>
<evidence type="ECO:0000256" key="4">
    <source>
        <dbReference type="ARBA" id="ARBA00023242"/>
    </source>
</evidence>
<keyword evidence="4" id="KW-0539">Nucleus</keyword>
<dbReference type="GO" id="GO:0005634">
    <property type="term" value="C:nucleus"/>
    <property type="evidence" value="ECO:0007669"/>
    <property type="project" value="UniProtKB-SubCell"/>
</dbReference>
<evidence type="ECO:0000259" key="5">
    <source>
        <dbReference type="Pfam" id="PF02463"/>
    </source>
</evidence>
<dbReference type="PANTHER" id="PTHR18937">
    <property type="entry name" value="STRUCTURAL MAINTENANCE OF CHROMOSOMES SMC FAMILY MEMBER"/>
    <property type="match status" value="1"/>
</dbReference>
<proteinExistence type="predicted"/>